<proteinExistence type="predicted"/>
<feature type="transmembrane region" description="Helical" evidence="6">
    <location>
        <begin position="28"/>
        <end position="45"/>
    </location>
</feature>
<feature type="transmembrane region" description="Helical" evidence="6">
    <location>
        <begin position="110"/>
        <end position="133"/>
    </location>
</feature>
<dbReference type="GO" id="GO:0005886">
    <property type="term" value="C:plasma membrane"/>
    <property type="evidence" value="ECO:0007669"/>
    <property type="project" value="UniProtKB-SubCell"/>
</dbReference>
<reference evidence="7" key="1">
    <citation type="submission" date="2018-06" db="EMBL/GenBank/DDBJ databases">
        <authorList>
            <person name="Zhirakovskaya E."/>
        </authorList>
    </citation>
    <scope>NUCLEOTIDE SEQUENCE</scope>
</reference>
<keyword evidence="5 6" id="KW-0472">Membrane</keyword>
<accession>A0A3B0RDZ1</accession>
<feature type="transmembrane region" description="Helical" evidence="6">
    <location>
        <begin position="264"/>
        <end position="288"/>
    </location>
</feature>
<dbReference type="PANTHER" id="PTHR30250:SF11">
    <property type="entry name" value="O-ANTIGEN TRANSPORTER-RELATED"/>
    <property type="match status" value="1"/>
</dbReference>
<evidence type="ECO:0000256" key="6">
    <source>
        <dbReference type="SAM" id="Phobius"/>
    </source>
</evidence>
<dbReference type="PANTHER" id="PTHR30250">
    <property type="entry name" value="PST FAMILY PREDICTED COLANIC ACID TRANSPORTER"/>
    <property type="match status" value="1"/>
</dbReference>
<feature type="non-terminal residue" evidence="7">
    <location>
        <position position="1"/>
    </location>
</feature>
<feature type="transmembrane region" description="Helical" evidence="6">
    <location>
        <begin position="145"/>
        <end position="167"/>
    </location>
</feature>
<dbReference type="Pfam" id="PF13440">
    <property type="entry name" value="Polysacc_synt_3"/>
    <property type="match status" value="1"/>
</dbReference>
<feature type="transmembrane region" description="Helical" evidence="6">
    <location>
        <begin position="203"/>
        <end position="225"/>
    </location>
</feature>
<feature type="transmembrane region" description="Helical" evidence="6">
    <location>
        <begin position="78"/>
        <end position="98"/>
    </location>
</feature>
<evidence type="ECO:0000256" key="5">
    <source>
        <dbReference type="ARBA" id="ARBA00023136"/>
    </source>
</evidence>
<comment type="subcellular location">
    <subcellularLocation>
        <location evidence="1">Cell membrane</location>
        <topology evidence="1">Multi-pass membrane protein</topology>
    </subcellularLocation>
</comment>
<evidence type="ECO:0000256" key="3">
    <source>
        <dbReference type="ARBA" id="ARBA00022692"/>
    </source>
</evidence>
<dbReference type="EMBL" id="UOEE01000105">
    <property type="protein sequence ID" value="VAV90199.1"/>
    <property type="molecule type" value="Genomic_DNA"/>
</dbReference>
<keyword evidence="4 6" id="KW-1133">Transmembrane helix</keyword>
<keyword evidence="2" id="KW-1003">Cell membrane</keyword>
<feature type="transmembrane region" description="Helical" evidence="6">
    <location>
        <begin position="237"/>
        <end position="258"/>
    </location>
</feature>
<feature type="transmembrane region" description="Helical" evidence="6">
    <location>
        <begin position="52"/>
        <end position="72"/>
    </location>
</feature>
<dbReference type="AlphaFoldDB" id="A0A3B0RDZ1"/>
<feature type="transmembrane region" description="Helical" evidence="6">
    <location>
        <begin position="179"/>
        <end position="197"/>
    </location>
</feature>
<organism evidence="7">
    <name type="scientific">hydrothermal vent metagenome</name>
    <dbReference type="NCBI Taxonomy" id="652676"/>
    <lineage>
        <taxon>unclassified sequences</taxon>
        <taxon>metagenomes</taxon>
        <taxon>ecological metagenomes</taxon>
    </lineage>
</organism>
<evidence type="ECO:0000313" key="7">
    <source>
        <dbReference type="EMBL" id="VAV90199.1"/>
    </source>
</evidence>
<evidence type="ECO:0000256" key="2">
    <source>
        <dbReference type="ARBA" id="ARBA00022475"/>
    </source>
</evidence>
<name>A0A3B0RDZ1_9ZZZZ</name>
<dbReference type="InterPro" id="IPR050833">
    <property type="entry name" value="Poly_Biosynth_Transport"/>
</dbReference>
<evidence type="ECO:0000256" key="1">
    <source>
        <dbReference type="ARBA" id="ARBA00004651"/>
    </source>
</evidence>
<evidence type="ECO:0000256" key="4">
    <source>
        <dbReference type="ARBA" id="ARBA00022989"/>
    </source>
</evidence>
<keyword evidence="3 6" id="KW-0812">Transmembrane</keyword>
<sequence length="310" mass="32611">AIALVFELPKMLARAKGGTPSLIELKKFFVYGVPLSLSLILSYILQAGDRFVISGLLGNAQVGIYAAGYGTANRGLDILFVWAGMAAGPLLVAALELGNPQKAQKMAKDAFGIMAFLTFPAATGIALVATPLANIMTGPEFREGAAVLIPWITLAGVMNGITTYYLLVAFTLSKRTKAMAIVTAVPAVLNIALNFLLLPIMGLMGAVLATILAYMLGMAMTAFIGRRHFDLPLPFAEAAKTLLACAGMAVAVLLLPIGEETGDFVRLLMMASVGAVVYGLAAFALNLADCRVILNQKLFKKPKQTAEAEG</sequence>
<protein>
    <submittedName>
        <fullName evidence="7">Uncharacterized protein</fullName>
    </submittedName>
</protein>
<gene>
    <name evidence="7" type="ORF">MNBD_ALPHA06-1221</name>
</gene>